<dbReference type="PANTHER" id="PTHR18968:SF13">
    <property type="entry name" value="ACETOLACTATE SYNTHASE CATALYTIC SUBUNIT, MITOCHONDRIAL"/>
    <property type="match status" value="1"/>
</dbReference>
<reference evidence="3 4" key="1">
    <citation type="journal article" date="2017" name="Mol. Biol. Evol.">
        <title>The 4-celled Tetrabaena socialis nuclear genome reveals the essential components for genetic control of cell number at the origin of multicellularity in the volvocine lineage.</title>
        <authorList>
            <person name="Featherston J."/>
            <person name="Arakaki Y."/>
            <person name="Hanschen E.R."/>
            <person name="Ferris P.J."/>
            <person name="Michod R.E."/>
            <person name="Olson B.J.S.C."/>
            <person name="Nozaki H."/>
            <person name="Durand P.M."/>
        </authorList>
    </citation>
    <scope>NUCLEOTIDE SEQUENCE [LARGE SCALE GENOMIC DNA]</scope>
    <source>
        <strain evidence="3 4">NIES-571</strain>
    </source>
</reference>
<dbReference type="GO" id="GO:0050660">
    <property type="term" value="F:flavin adenine dinucleotide binding"/>
    <property type="evidence" value="ECO:0007669"/>
    <property type="project" value="TreeGrafter"/>
</dbReference>
<dbReference type="GO" id="GO:0009097">
    <property type="term" value="P:isoleucine biosynthetic process"/>
    <property type="evidence" value="ECO:0007669"/>
    <property type="project" value="TreeGrafter"/>
</dbReference>
<keyword evidence="4" id="KW-1185">Reference proteome</keyword>
<dbReference type="OrthoDB" id="16262at2759"/>
<dbReference type="InterPro" id="IPR029061">
    <property type="entry name" value="THDP-binding"/>
</dbReference>
<comment type="caution">
    <text evidence="3">The sequence shown here is derived from an EMBL/GenBank/DDBJ whole genome shotgun (WGS) entry which is preliminary data.</text>
</comment>
<dbReference type="Pfam" id="PF02775">
    <property type="entry name" value="TPP_enzyme_C"/>
    <property type="match status" value="1"/>
</dbReference>
<name>A0A2J8A8H3_9CHLO</name>
<evidence type="ECO:0000313" key="3">
    <source>
        <dbReference type="EMBL" id="PNH08827.1"/>
    </source>
</evidence>
<dbReference type="AlphaFoldDB" id="A0A2J8A8H3"/>
<accession>A0A2J8A8H3</accession>
<dbReference type="SUPFAM" id="SSF52518">
    <property type="entry name" value="Thiamin diphosphate-binding fold (THDP-binding)"/>
    <property type="match status" value="1"/>
</dbReference>
<evidence type="ECO:0000313" key="4">
    <source>
        <dbReference type="Proteomes" id="UP000236333"/>
    </source>
</evidence>
<proteinExistence type="inferred from homology"/>
<dbReference type="Gene3D" id="3.40.50.970">
    <property type="match status" value="1"/>
</dbReference>
<gene>
    <name evidence="3" type="ORF">TSOC_004604</name>
</gene>
<dbReference type="GO" id="GO:0009099">
    <property type="term" value="P:L-valine biosynthetic process"/>
    <property type="evidence" value="ECO:0007669"/>
    <property type="project" value="TreeGrafter"/>
</dbReference>
<dbReference type="GO" id="GO:0003984">
    <property type="term" value="F:acetolactate synthase activity"/>
    <property type="evidence" value="ECO:0007669"/>
    <property type="project" value="TreeGrafter"/>
</dbReference>
<evidence type="ECO:0000256" key="1">
    <source>
        <dbReference type="ARBA" id="ARBA00007812"/>
    </source>
</evidence>
<feature type="non-terminal residue" evidence="3">
    <location>
        <position position="1"/>
    </location>
</feature>
<comment type="similarity">
    <text evidence="1">Belongs to the TPP enzyme family.</text>
</comment>
<dbReference type="GO" id="GO:0030976">
    <property type="term" value="F:thiamine pyrophosphate binding"/>
    <property type="evidence" value="ECO:0007669"/>
    <property type="project" value="InterPro"/>
</dbReference>
<organism evidence="3 4">
    <name type="scientific">Tetrabaena socialis</name>
    <dbReference type="NCBI Taxonomy" id="47790"/>
    <lineage>
        <taxon>Eukaryota</taxon>
        <taxon>Viridiplantae</taxon>
        <taxon>Chlorophyta</taxon>
        <taxon>core chlorophytes</taxon>
        <taxon>Chlorophyceae</taxon>
        <taxon>CS clade</taxon>
        <taxon>Chlamydomonadales</taxon>
        <taxon>Tetrabaenaceae</taxon>
        <taxon>Tetrabaena</taxon>
    </lineage>
</organism>
<dbReference type="InterPro" id="IPR045229">
    <property type="entry name" value="TPP_enz"/>
</dbReference>
<dbReference type="PANTHER" id="PTHR18968">
    <property type="entry name" value="THIAMINE PYROPHOSPHATE ENZYMES"/>
    <property type="match status" value="1"/>
</dbReference>
<protein>
    <submittedName>
        <fullName evidence="3">Acetolactate synthase 1, chloroplastic</fullName>
    </submittedName>
</protein>
<sequence length="97" mass="10702">ANRAHTYLGKRESEWHVSGNEEDIYPNFVAMAGAFGVPAARVIRKPELRAALRKMLDTPGPYLLEVMVPHIEHVLPMIPGGASFKDIITEGDGSVKY</sequence>
<evidence type="ECO:0000259" key="2">
    <source>
        <dbReference type="Pfam" id="PF02775"/>
    </source>
</evidence>
<feature type="domain" description="Thiamine pyrophosphate enzyme TPP-binding" evidence="2">
    <location>
        <begin position="14"/>
        <end position="66"/>
    </location>
</feature>
<dbReference type="EMBL" id="PGGS01000115">
    <property type="protein sequence ID" value="PNH08827.1"/>
    <property type="molecule type" value="Genomic_DNA"/>
</dbReference>
<dbReference type="Proteomes" id="UP000236333">
    <property type="component" value="Unassembled WGS sequence"/>
</dbReference>
<dbReference type="GO" id="GO:0005948">
    <property type="term" value="C:acetolactate synthase complex"/>
    <property type="evidence" value="ECO:0007669"/>
    <property type="project" value="TreeGrafter"/>
</dbReference>
<dbReference type="InterPro" id="IPR011766">
    <property type="entry name" value="TPP_enzyme_TPP-bd"/>
</dbReference>